<comment type="similarity">
    <text evidence="1">Belongs to the UPF0332 family.</text>
</comment>
<dbReference type="PANTHER" id="PTHR36565">
    <property type="entry name" value="UPF0332 PROTEIN TM_1000"/>
    <property type="match status" value="1"/>
</dbReference>
<proteinExistence type="inferred from homology"/>
<feature type="domain" description="HEPN" evidence="2">
    <location>
        <begin position="18"/>
        <end position="130"/>
    </location>
</feature>
<dbReference type="InterPro" id="IPR052226">
    <property type="entry name" value="UPF0332_toxin"/>
</dbReference>
<protein>
    <submittedName>
        <fullName evidence="3">Uncharacterized protein, contains HEPN domain, UPF0332 family</fullName>
    </submittedName>
</protein>
<dbReference type="AlphaFoldDB" id="A0A1M7I1U7"/>
<sequence>MNTNLTDENYEALSRYRQERAHETLSEIPYLKEQGYYNTAINRLYYACYYAAVALLTKHHISTNTHAGVKTMLGMHFVSKGLITKESGRAFTNLFDSRQRGDYDEFVYSTLEEVDELYPKAQRFIEEIDELLKA</sequence>
<dbReference type="EMBL" id="FRCJ01000003">
    <property type="protein sequence ID" value="SHM34786.1"/>
    <property type="molecule type" value="Genomic_DNA"/>
</dbReference>
<name>A0A1M7I1U7_XYLRU</name>
<dbReference type="RefSeq" id="WP_073044545.1">
    <property type="nucleotide sequence ID" value="NZ_CP071890.1"/>
</dbReference>
<dbReference type="Proteomes" id="UP000184280">
    <property type="component" value="Unassembled WGS sequence"/>
</dbReference>
<accession>A0A1M7I1U7</accession>
<gene>
    <name evidence="3" type="ORF">SAMN04488494_1753</name>
</gene>
<dbReference type="Gene3D" id="1.20.120.330">
    <property type="entry name" value="Nucleotidyltransferases domain 2"/>
    <property type="match status" value="1"/>
</dbReference>
<evidence type="ECO:0000313" key="3">
    <source>
        <dbReference type="EMBL" id="SHM34786.1"/>
    </source>
</evidence>
<dbReference type="Pfam" id="PF05168">
    <property type="entry name" value="HEPN"/>
    <property type="match status" value="1"/>
</dbReference>
<dbReference type="PANTHER" id="PTHR36565:SF1">
    <property type="entry name" value="UPF0332 PROTEIN TM_1000"/>
    <property type="match status" value="1"/>
</dbReference>
<organism evidence="3 4">
    <name type="scientific">Xylanibacter ruminicola</name>
    <name type="common">Prevotella ruminicola</name>
    <dbReference type="NCBI Taxonomy" id="839"/>
    <lineage>
        <taxon>Bacteria</taxon>
        <taxon>Pseudomonadati</taxon>
        <taxon>Bacteroidota</taxon>
        <taxon>Bacteroidia</taxon>
        <taxon>Bacteroidales</taxon>
        <taxon>Prevotellaceae</taxon>
        <taxon>Xylanibacter</taxon>
    </lineage>
</organism>
<evidence type="ECO:0000256" key="1">
    <source>
        <dbReference type="ARBA" id="ARBA00038248"/>
    </source>
</evidence>
<dbReference type="InterPro" id="IPR007842">
    <property type="entry name" value="HEPN_dom"/>
</dbReference>
<dbReference type="OrthoDB" id="1494057at2"/>
<reference evidence="3 4" key="1">
    <citation type="submission" date="2016-11" db="EMBL/GenBank/DDBJ databases">
        <authorList>
            <person name="Jaros S."/>
            <person name="Januszkiewicz K."/>
            <person name="Wedrychowicz H."/>
        </authorList>
    </citation>
    <scope>NUCLEOTIDE SEQUENCE [LARGE SCALE GENOMIC DNA]</scope>
    <source>
        <strain evidence="3 4">BPI-34</strain>
    </source>
</reference>
<evidence type="ECO:0000259" key="2">
    <source>
        <dbReference type="Pfam" id="PF05168"/>
    </source>
</evidence>
<evidence type="ECO:0000313" key="4">
    <source>
        <dbReference type="Proteomes" id="UP000184280"/>
    </source>
</evidence>